<reference evidence="3" key="1">
    <citation type="submission" date="2020-04" db="EMBL/GenBank/DDBJ databases">
        <authorList>
            <person name="Alioto T."/>
            <person name="Alioto T."/>
            <person name="Gomez Garrido J."/>
        </authorList>
    </citation>
    <scope>NUCLEOTIDE SEQUENCE</scope>
    <source>
        <strain evidence="3">A484AB</strain>
    </source>
</reference>
<comment type="caution">
    <text evidence="3">The sequence shown here is derived from an EMBL/GenBank/DDBJ whole genome shotgun (WGS) entry which is preliminary data.</text>
</comment>
<protein>
    <submittedName>
        <fullName evidence="3">TPR and ankyrin repeat-containing 1-like isoform X1</fullName>
    </submittedName>
</protein>
<dbReference type="PANTHER" id="PTHR22904">
    <property type="entry name" value="TPR REPEAT CONTAINING PROTEIN"/>
    <property type="match status" value="1"/>
</dbReference>
<name>A0A7D9LZF9_PARCT</name>
<sequence length="218" mass="25624">MDMVHSRNYDRAVHLLQLAENYFRPLNIGDQSMKPRWYESWKLVIFTFWCGKMYGRAIQAGKEWQQMEPITNEEEAIGWRDKGNEMFHIGKYGNAIDCFTLSIQYASVHDVTLGMLYSNRSHAYFKKKQFEKAKEDAEKCVKYRPNWSESYLRLGSAIMALNDIDHALEVLMRGLTMNETAEKVKYDIVHKIMTLAYNYKGTIWHIRILGISVDRTNC</sequence>
<dbReference type="InterPro" id="IPR011990">
    <property type="entry name" value="TPR-like_helical_dom_sf"/>
</dbReference>
<dbReference type="Pfam" id="PF13181">
    <property type="entry name" value="TPR_8"/>
    <property type="match status" value="2"/>
</dbReference>
<dbReference type="EMBL" id="CACRXK020028562">
    <property type="protein sequence ID" value="CAB4041589.1"/>
    <property type="molecule type" value="Genomic_DNA"/>
</dbReference>
<keyword evidence="4" id="KW-1185">Reference proteome</keyword>
<evidence type="ECO:0000256" key="1">
    <source>
        <dbReference type="ARBA" id="ARBA00022737"/>
    </source>
</evidence>
<gene>
    <name evidence="3" type="ORF">PACLA_8A053648</name>
</gene>
<dbReference type="AlphaFoldDB" id="A0A7D9LZF9"/>
<dbReference type="PROSITE" id="PS50005">
    <property type="entry name" value="TPR"/>
    <property type="match status" value="1"/>
</dbReference>
<keyword evidence="2" id="KW-0802">TPR repeat</keyword>
<accession>A0A7D9LZF9</accession>
<evidence type="ECO:0000256" key="2">
    <source>
        <dbReference type="ARBA" id="ARBA00022803"/>
    </source>
</evidence>
<organism evidence="3 4">
    <name type="scientific">Paramuricea clavata</name>
    <name type="common">Red gorgonian</name>
    <name type="synonym">Violescent sea-whip</name>
    <dbReference type="NCBI Taxonomy" id="317549"/>
    <lineage>
        <taxon>Eukaryota</taxon>
        <taxon>Metazoa</taxon>
        <taxon>Cnidaria</taxon>
        <taxon>Anthozoa</taxon>
        <taxon>Octocorallia</taxon>
        <taxon>Malacalcyonacea</taxon>
        <taxon>Plexauridae</taxon>
        <taxon>Paramuricea</taxon>
    </lineage>
</organism>
<dbReference type="PANTHER" id="PTHR22904:SF523">
    <property type="entry name" value="STRESS-INDUCED-PHOSPHOPROTEIN 1"/>
    <property type="match status" value="1"/>
</dbReference>
<dbReference type="OrthoDB" id="2423701at2759"/>
<dbReference type="SMART" id="SM00028">
    <property type="entry name" value="TPR"/>
    <property type="match status" value="3"/>
</dbReference>
<dbReference type="Gene3D" id="1.25.40.10">
    <property type="entry name" value="Tetratricopeptide repeat domain"/>
    <property type="match status" value="1"/>
</dbReference>
<dbReference type="Proteomes" id="UP001152795">
    <property type="component" value="Unassembled WGS sequence"/>
</dbReference>
<dbReference type="SUPFAM" id="SSF48452">
    <property type="entry name" value="TPR-like"/>
    <property type="match status" value="1"/>
</dbReference>
<keyword evidence="1" id="KW-0677">Repeat</keyword>
<dbReference type="GO" id="GO:0051879">
    <property type="term" value="F:Hsp90 protein binding"/>
    <property type="evidence" value="ECO:0007669"/>
    <property type="project" value="TreeGrafter"/>
</dbReference>
<dbReference type="InterPro" id="IPR019734">
    <property type="entry name" value="TPR_rpt"/>
</dbReference>
<evidence type="ECO:0000313" key="4">
    <source>
        <dbReference type="Proteomes" id="UP001152795"/>
    </source>
</evidence>
<evidence type="ECO:0000313" key="3">
    <source>
        <dbReference type="EMBL" id="CAB4041589.1"/>
    </source>
</evidence>
<proteinExistence type="predicted"/>